<dbReference type="OrthoDB" id="6430685at2"/>
<dbReference type="KEGG" id="saco:SAME_02359"/>
<dbReference type="PANTHER" id="PTHR43844:SF1">
    <property type="entry name" value="METHIONINE SYNTHASE"/>
    <property type="match status" value="1"/>
</dbReference>
<evidence type="ECO:0000313" key="3">
    <source>
        <dbReference type="Proteomes" id="UP000215144"/>
    </source>
</evidence>
<evidence type="ECO:0000259" key="1">
    <source>
        <dbReference type="Pfam" id="PF01717"/>
    </source>
</evidence>
<dbReference type="SUPFAM" id="SSF51726">
    <property type="entry name" value="UROD/MetE-like"/>
    <property type="match status" value="1"/>
</dbReference>
<dbReference type="NCBIfam" id="NF004875">
    <property type="entry name" value="PRK06233.1"/>
    <property type="match status" value="1"/>
</dbReference>
<name>A0A239XKH1_STRAI</name>
<dbReference type="Proteomes" id="UP000215144">
    <property type="component" value="Chromosome 1"/>
</dbReference>
<dbReference type="EMBL" id="LT906454">
    <property type="protein sequence ID" value="SNV47469.1"/>
    <property type="molecule type" value="Genomic_DNA"/>
</dbReference>
<dbReference type="Gene3D" id="3.20.20.210">
    <property type="match status" value="1"/>
</dbReference>
<dbReference type="NCBIfam" id="NF005085">
    <property type="entry name" value="PRK06520.1"/>
    <property type="match status" value="1"/>
</dbReference>
<proteinExistence type="predicted"/>
<organism evidence="2 3">
    <name type="scientific">Streptococcus acidominimus</name>
    <dbReference type="NCBI Taxonomy" id="1326"/>
    <lineage>
        <taxon>Bacteria</taxon>
        <taxon>Bacillati</taxon>
        <taxon>Bacillota</taxon>
        <taxon>Bacilli</taxon>
        <taxon>Lactobacillales</taxon>
        <taxon>Streptococcaceae</taxon>
        <taxon>Streptococcus</taxon>
    </lineage>
</organism>
<feature type="domain" description="Cobalamin-independent methionine synthase MetE C-terminal/archaeal" evidence="1">
    <location>
        <begin position="11"/>
        <end position="347"/>
    </location>
</feature>
<evidence type="ECO:0000313" key="2">
    <source>
        <dbReference type="EMBL" id="SNV47469.1"/>
    </source>
</evidence>
<dbReference type="RefSeq" id="WP_095123619.1">
    <property type="nucleotide sequence ID" value="NZ_LT906454.1"/>
</dbReference>
<dbReference type="AlphaFoldDB" id="A0A239XKH1"/>
<dbReference type="Pfam" id="PF01717">
    <property type="entry name" value="Meth_synt_2"/>
    <property type="match status" value="1"/>
</dbReference>
<reference evidence="2 3" key="1">
    <citation type="submission" date="2017-06" db="EMBL/GenBank/DDBJ databases">
        <authorList>
            <consortium name="Pathogen Informatics"/>
        </authorList>
    </citation>
    <scope>NUCLEOTIDE SEQUENCE [LARGE SCALE GENOMIC DNA]</scope>
    <source>
        <strain evidence="2 3">NCTC11291</strain>
    </source>
</reference>
<dbReference type="InterPro" id="IPR002629">
    <property type="entry name" value="Met_Synth_C/arc"/>
</dbReference>
<dbReference type="InterPro" id="IPR038071">
    <property type="entry name" value="UROD/MetE-like_sf"/>
</dbReference>
<dbReference type="GO" id="GO:0009086">
    <property type="term" value="P:methionine biosynthetic process"/>
    <property type="evidence" value="ECO:0007669"/>
    <property type="project" value="InterPro"/>
</dbReference>
<protein>
    <submittedName>
        <fullName evidence="2">Methionine synthase II</fullName>
    </submittedName>
</protein>
<gene>
    <name evidence="2" type="ORF">SAMEA4504048_02359</name>
</gene>
<accession>A0A239XKH1</accession>
<dbReference type="PANTHER" id="PTHR43844">
    <property type="entry name" value="METHIONINE SYNTHASE"/>
    <property type="match status" value="1"/>
</dbReference>
<sequence>MSKAHHHFDHVGSYLRPVELKEARENFINGELTQEELLKVQDKLVKDLVDHQVASGLKVVTDGEFGRSWWHLDFLWGLTGFETYEQEDSYHFHGAKTRTTNIRLNGKVAENPKHPFYRDFEYLRSITPDGVTPKVTIPSPSLVIKRDHRSDLYADYYDSWQAFLDGLAQAYHDTIQHFYDLGARYVQLDDTTWAYLIQQLETYQDELDKRRPFEEIAEDDVYVINKVLEGLPEDLTVATHICRGNFKSTYLFEGSYQTVAKYLGQLNYDIFFLEYDDERSGDFAPLADIWNHRDHVELVLGLFTSKSADLEDEGKIISRLQEATIYVPYQNLGVSTQCGFASTEEGNVLTEKDQWQKLALIKSVRDKVWE</sequence>
<dbReference type="GO" id="GO:0008270">
    <property type="term" value="F:zinc ion binding"/>
    <property type="evidence" value="ECO:0007669"/>
    <property type="project" value="InterPro"/>
</dbReference>
<dbReference type="GO" id="GO:0003871">
    <property type="term" value="F:5-methyltetrahydropteroyltriglutamate-homocysteine S-methyltransferase activity"/>
    <property type="evidence" value="ECO:0007669"/>
    <property type="project" value="InterPro"/>
</dbReference>
<dbReference type="CDD" id="cd03311">
    <property type="entry name" value="CIMS_C_terminal_like"/>
    <property type="match status" value="1"/>
</dbReference>